<sequence length="399" mass="44091">MVCGGRRSTTQHILNSSTIAKLIMPSLRTCALLLMAATTSTAFTPSPYPPSAAVRCEKYILFSSNSNNNIDNHDFDDFAEFSSTQLASSSSSMVDNNSDDDSFLSSLQSRVQQVQHQSNKLPLMILDTMLPRQVLQIQIQHPTLKSLMKHRINMETPTLGMLGMARLSTGGMVPLKTGVEVEIIQMEKADVTSTMMSSATTSSDSSGGNEEPWDISLRGGRRFIIEGDIDKTTEGWTTATVKFLDSALEEENEVKQFSKPSMEEMNPLDCSTATTTTSSDRLSLARAISKCRQFTEPNMNMKDNASLVDRWIELAKQNERHPGQIDTLLKQLGSIPPEYEPTERALWVGALINPLPSMGVATEIRPALLVSKRAEERVQVALDAILKSIRHMDGSARMW</sequence>
<reference evidence="3 4" key="1">
    <citation type="submission" date="2024-10" db="EMBL/GenBank/DDBJ databases">
        <title>Updated reference genomes for cyclostephanoid diatoms.</title>
        <authorList>
            <person name="Roberts W.R."/>
            <person name="Alverson A.J."/>
        </authorList>
    </citation>
    <scope>NUCLEOTIDE SEQUENCE [LARGE SCALE GENOMIC DNA]</scope>
    <source>
        <strain evidence="3 4">AJA232-27</strain>
    </source>
</reference>
<dbReference type="Proteomes" id="UP001530293">
    <property type="component" value="Unassembled WGS sequence"/>
</dbReference>
<dbReference type="EMBL" id="JALLBG020000171">
    <property type="protein sequence ID" value="KAL3760812.1"/>
    <property type="molecule type" value="Genomic_DNA"/>
</dbReference>
<dbReference type="InterPro" id="IPR046336">
    <property type="entry name" value="Lon_prtase_N_sf"/>
</dbReference>
<dbReference type="AlphaFoldDB" id="A0ABD3MB25"/>
<evidence type="ECO:0008006" key="5">
    <source>
        <dbReference type="Google" id="ProtNLM"/>
    </source>
</evidence>
<feature type="signal peptide" evidence="2">
    <location>
        <begin position="1"/>
        <end position="42"/>
    </location>
</feature>
<feature type="region of interest" description="Disordered" evidence="1">
    <location>
        <begin position="192"/>
        <end position="215"/>
    </location>
</feature>
<evidence type="ECO:0000256" key="1">
    <source>
        <dbReference type="SAM" id="MobiDB-lite"/>
    </source>
</evidence>
<feature type="chain" id="PRO_5044864378" description="Lon N-terminal domain-containing protein" evidence="2">
    <location>
        <begin position="43"/>
        <end position="399"/>
    </location>
</feature>
<feature type="compositionally biased region" description="Low complexity" evidence="1">
    <location>
        <begin position="192"/>
        <end position="206"/>
    </location>
</feature>
<dbReference type="Gene3D" id="2.30.130.40">
    <property type="entry name" value="LON domain-like"/>
    <property type="match status" value="1"/>
</dbReference>
<feature type="region of interest" description="Disordered" evidence="1">
    <location>
        <begin position="256"/>
        <end position="276"/>
    </location>
</feature>
<accession>A0ABD3MB25</accession>
<evidence type="ECO:0000256" key="2">
    <source>
        <dbReference type="SAM" id="SignalP"/>
    </source>
</evidence>
<comment type="caution">
    <text evidence="3">The sequence shown here is derived from an EMBL/GenBank/DDBJ whole genome shotgun (WGS) entry which is preliminary data.</text>
</comment>
<name>A0ABD3MB25_9STRA</name>
<organism evidence="3 4">
    <name type="scientific">Discostella pseudostelligera</name>
    <dbReference type="NCBI Taxonomy" id="259834"/>
    <lineage>
        <taxon>Eukaryota</taxon>
        <taxon>Sar</taxon>
        <taxon>Stramenopiles</taxon>
        <taxon>Ochrophyta</taxon>
        <taxon>Bacillariophyta</taxon>
        <taxon>Coscinodiscophyceae</taxon>
        <taxon>Thalassiosirophycidae</taxon>
        <taxon>Stephanodiscales</taxon>
        <taxon>Stephanodiscaceae</taxon>
        <taxon>Discostella</taxon>
    </lineage>
</organism>
<proteinExistence type="predicted"/>
<protein>
    <recommendedName>
        <fullName evidence="5">Lon N-terminal domain-containing protein</fullName>
    </recommendedName>
</protein>
<evidence type="ECO:0000313" key="4">
    <source>
        <dbReference type="Proteomes" id="UP001530293"/>
    </source>
</evidence>
<keyword evidence="4" id="KW-1185">Reference proteome</keyword>
<gene>
    <name evidence="3" type="ORF">ACHAWU_007878</name>
</gene>
<evidence type="ECO:0000313" key="3">
    <source>
        <dbReference type="EMBL" id="KAL3760812.1"/>
    </source>
</evidence>
<keyword evidence="2" id="KW-0732">Signal</keyword>